<gene>
    <name evidence="1" type="ORF">CALFYP1_03122</name>
</gene>
<dbReference type="Gene3D" id="1.20.1260.10">
    <property type="match status" value="1"/>
</dbReference>
<dbReference type="InterPro" id="IPR010287">
    <property type="entry name" value="DUF892_YciF-like"/>
</dbReference>
<dbReference type="CDD" id="cd00657">
    <property type="entry name" value="Ferritin_like"/>
    <property type="match status" value="1"/>
</dbReference>
<dbReference type="EMBL" id="CACRTI010000004">
    <property type="protein sequence ID" value="VYT18183.1"/>
    <property type="molecule type" value="Genomic_DNA"/>
</dbReference>
<organism evidence="1">
    <name type="scientific">Citrobacter amalonaticus</name>
    <dbReference type="NCBI Taxonomy" id="35703"/>
    <lineage>
        <taxon>Bacteria</taxon>
        <taxon>Pseudomonadati</taxon>
        <taxon>Pseudomonadota</taxon>
        <taxon>Gammaproteobacteria</taxon>
        <taxon>Enterobacterales</taxon>
        <taxon>Enterobacteriaceae</taxon>
        <taxon>Citrobacter</taxon>
    </lineage>
</organism>
<proteinExistence type="predicted"/>
<dbReference type="SUPFAM" id="SSF47240">
    <property type="entry name" value="Ferritin-like"/>
    <property type="match status" value="1"/>
</dbReference>
<reference evidence="1" key="1">
    <citation type="submission" date="2019-11" db="EMBL/GenBank/DDBJ databases">
        <authorList>
            <person name="Feng L."/>
        </authorList>
    </citation>
    <scope>NUCLEOTIDE SEQUENCE</scope>
    <source>
        <strain evidence="1">CAmalonaticusLFYP1</strain>
    </source>
</reference>
<protein>
    <submittedName>
        <fullName evidence="1">Uncharacterized protein</fullName>
    </submittedName>
</protein>
<dbReference type="RefSeq" id="WP_156595185.1">
    <property type="nucleotide sequence ID" value="NZ_CACRTI010000004.1"/>
</dbReference>
<dbReference type="AlphaFoldDB" id="A0A6N2UME5"/>
<accession>A0A6N2UME5</accession>
<dbReference type="InterPro" id="IPR012347">
    <property type="entry name" value="Ferritin-like"/>
</dbReference>
<name>A0A6N2UME5_CITAM</name>
<dbReference type="Pfam" id="PF05974">
    <property type="entry name" value="DUF892"/>
    <property type="match status" value="1"/>
</dbReference>
<evidence type="ECO:0000313" key="1">
    <source>
        <dbReference type="EMBL" id="VYT18183.1"/>
    </source>
</evidence>
<dbReference type="InterPro" id="IPR009078">
    <property type="entry name" value="Ferritin-like_SF"/>
</dbReference>
<sequence length="168" mass="18924">MNAIEHYHDWLRDAHAMEKQAESMLESMAGRIDNYPDLRSRIEQHISETKHQITILEEILDRNNISRSVIKDSMSKMAALGQSIGGIFPSDEIVKGSISGYVFEQFEIACYTSLLASAQKAGDTASIPAIESILNEEKQMADWLIKHIPQTTEQFLLRSETDGVEAKK</sequence>